<dbReference type="PATRIC" id="fig|1348973.3.peg.2252"/>
<dbReference type="GeneID" id="89467352"/>
<dbReference type="Proteomes" id="UP000027936">
    <property type="component" value="Unassembled WGS sequence"/>
</dbReference>
<dbReference type="Pfam" id="PF08282">
    <property type="entry name" value="Hydrolase_3"/>
    <property type="match status" value="1"/>
</dbReference>
<dbReference type="InterPro" id="IPR006379">
    <property type="entry name" value="HAD-SF_hydro_IIB"/>
</dbReference>
<dbReference type="CDD" id="cd07516">
    <property type="entry name" value="HAD_Pase"/>
    <property type="match status" value="1"/>
</dbReference>
<dbReference type="NCBIfam" id="TIGR01484">
    <property type="entry name" value="HAD-SF-IIB"/>
    <property type="match status" value="1"/>
</dbReference>
<name>A0A072NYG7_SCHAZ</name>
<keyword evidence="1" id="KW-0378">Hydrolase</keyword>
<dbReference type="OrthoDB" id="9781413at2"/>
<dbReference type="GO" id="GO:0000287">
    <property type="term" value="F:magnesium ion binding"/>
    <property type="evidence" value="ECO:0007669"/>
    <property type="project" value="TreeGrafter"/>
</dbReference>
<dbReference type="SFLD" id="SFLDG01140">
    <property type="entry name" value="C2.B:_Phosphomannomutase_and_P"/>
    <property type="match status" value="1"/>
</dbReference>
<dbReference type="GO" id="GO:0016791">
    <property type="term" value="F:phosphatase activity"/>
    <property type="evidence" value="ECO:0007669"/>
    <property type="project" value="TreeGrafter"/>
</dbReference>
<dbReference type="InterPro" id="IPR000150">
    <property type="entry name" value="Cof"/>
</dbReference>
<gene>
    <name evidence="1" type="ORF">M670_02336</name>
</gene>
<dbReference type="RefSeq" id="WP_004431724.1">
    <property type="nucleotide sequence ID" value="NZ_JJRY01000008.1"/>
</dbReference>
<comment type="caution">
    <text evidence="1">The sequence shown here is derived from an EMBL/GenBank/DDBJ whole genome shotgun (WGS) entry which is preliminary data.</text>
</comment>
<dbReference type="AlphaFoldDB" id="A0A072NYG7"/>
<sequence>MKPHLIAIDLDGTLLRDNKTISERTLNTINHVRKLGHHVMIATGRPFRASHVYYKQMGLDTPIVNYNGAYVHHPHDAAWGTFHSPLELNVAQQIIDTCGKYNIRNIMAQVKDEVFLQNYDEAIMEFLTFGTPPKIEIGHVREKLKTETTSILIHSKEEELDTIRHHLAKEVGNYIEHRTSGSPWNIIEIIKAGINKAVGVKKVAATYEIPEERIIAFGDEDNDLEMLTFAKYGVAMGNAIDEVKSAAYDVTNSNEEDGLAQFLEKFFKIS</sequence>
<proteinExistence type="predicted"/>
<evidence type="ECO:0000313" key="1">
    <source>
        <dbReference type="EMBL" id="KEF38295.1"/>
    </source>
</evidence>
<dbReference type="GO" id="GO:0005829">
    <property type="term" value="C:cytosol"/>
    <property type="evidence" value="ECO:0007669"/>
    <property type="project" value="TreeGrafter"/>
</dbReference>
<dbReference type="InterPro" id="IPR036412">
    <property type="entry name" value="HAD-like_sf"/>
</dbReference>
<dbReference type="PANTHER" id="PTHR10000:SF23">
    <property type="entry name" value="5-AMINO-6-(5-PHOSPHO-D-RIBITYLAMINO)URACIL PHOSPHATASE YITU"/>
    <property type="match status" value="1"/>
</dbReference>
<dbReference type="Gene3D" id="3.30.1240.10">
    <property type="match status" value="1"/>
</dbReference>
<dbReference type="SFLD" id="SFLDS00003">
    <property type="entry name" value="Haloacid_Dehalogenase"/>
    <property type="match status" value="1"/>
</dbReference>
<organism evidence="1 2">
    <name type="scientific">Schinkia azotoformans MEV2011</name>
    <dbReference type="NCBI Taxonomy" id="1348973"/>
    <lineage>
        <taxon>Bacteria</taxon>
        <taxon>Bacillati</taxon>
        <taxon>Bacillota</taxon>
        <taxon>Bacilli</taxon>
        <taxon>Bacillales</taxon>
        <taxon>Bacillaceae</taxon>
        <taxon>Calidifontibacillus/Schinkia group</taxon>
        <taxon>Schinkia</taxon>
    </lineage>
</organism>
<protein>
    <submittedName>
        <fullName evidence="1">HAD-superfamily hydrolase, subfamily IIB</fullName>
    </submittedName>
</protein>
<dbReference type="Gene3D" id="3.40.50.1000">
    <property type="entry name" value="HAD superfamily/HAD-like"/>
    <property type="match status" value="1"/>
</dbReference>
<dbReference type="InterPro" id="IPR023214">
    <property type="entry name" value="HAD_sf"/>
</dbReference>
<reference evidence="1 2" key="1">
    <citation type="submission" date="2014-04" db="EMBL/GenBank/DDBJ databases">
        <title>Draft genome sequence of Bacillus azotoformans MEV2011, a (co-) denitrifying strain unable to grow in the presence of oxygen.</title>
        <authorList>
            <person name="Nielsen M."/>
            <person name="Schreiber L."/>
            <person name="Finster K."/>
            <person name="Schramm A."/>
        </authorList>
    </citation>
    <scope>NUCLEOTIDE SEQUENCE [LARGE SCALE GENOMIC DNA]</scope>
    <source>
        <strain evidence="1 2">MEV2011</strain>
    </source>
</reference>
<dbReference type="EMBL" id="JJRY01000008">
    <property type="protein sequence ID" value="KEF38295.1"/>
    <property type="molecule type" value="Genomic_DNA"/>
</dbReference>
<evidence type="ECO:0000313" key="2">
    <source>
        <dbReference type="Proteomes" id="UP000027936"/>
    </source>
</evidence>
<dbReference type="PANTHER" id="PTHR10000">
    <property type="entry name" value="PHOSPHOSERINE PHOSPHATASE"/>
    <property type="match status" value="1"/>
</dbReference>
<dbReference type="NCBIfam" id="TIGR00099">
    <property type="entry name" value="Cof-subfamily"/>
    <property type="match status" value="1"/>
</dbReference>
<accession>A0A072NYG7</accession>
<dbReference type="SUPFAM" id="SSF56784">
    <property type="entry name" value="HAD-like"/>
    <property type="match status" value="1"/>
</dbReference>